<accession>A0ABY8NV31</accession>
<name>A0ABY8NV31_9GAMM</name>
<dbReference type="InterPro" id="IPR006915">
    <property type="entry name" value="DUF637_hemagglutn_put"/>
</dbReference>
<dbReference type="RefSeq" id="WP_081700599.1">
    <property type="nucleotide sequence ID" value="NZ_CP038613.1"/>
</dbReference>
<organism evidence="2 3">
    <name type="scientific">Arsenophonus nasoniae</name>
    <name type="common">son-killer infecting Nasonia vitripennis</name>
    <dbReference type="NCBI Taxonomy" id="638"/>
    <lineage>
        <taxon>Bacteria</taxon>
        <taxon>Pseudomonadati</taxon>
        <taxon>Pseudomonadota</taxon>
        <taxon>Gammaproteobacteria</taxon>
        <taxon>Enterobacterales</taxon>
        <taxon>Morganellaceae</taxon>
        <taxon>Arsenophonus</taxon>
    </lineage>
</organism>
<evidence type="ECO:0000313" key="3">
    <source>
        <dbReference type="Proteomes" id="UP001177592"/>
    </source>
</evidence>
<dbReference type="EMBL" id="CP123523">
    <property type="protein sequence ID" value="WGM07721.1"/>
    <property type="molecule type" value="Genomic_DNA"/>
</dbReference>
<keyword evidence="3" id="KW-1185">Reference proteome</keyword>
<dbReference type="Pfam" id="PF04830">
    <property type="entry name" value="DUF637"/>
    <property type="match status" value="1"/>
</dbReference>
<evidence type="ECO:0000313" key="2">
    <source>
        <dbReference type="EMBL" id="WGM07721.1"/>
    </source>
</evidence>
<sequence>MEGSLAGLDTTVFSNGDSVAHSAQPYNPTFPRFSDGEWQHTVQRVAAQSLITSGVDTALNGGSFKDKLAAALVSQTSRQLHAEGAHLIAKNGQVLGNPGKLLSHGAMAALSAEIADSDKVGAAAGALASGTAEGAYSGADAGVIAVQNNFLSAKNVIDMKKELEEAERIGAEKEAIYQKYGKISAENRDKATALVQDGTPFDAIGVWEELNGGVDLADSLKWATIFADLSAEKCSTA</sequence>
<evidence type="ECO:0000259" key="1">
    <source>
        <dbReference type="Pfam" id="PF04830"/>
    </source>
</evidence>
<dbReference type="Proteomes" id="UP001177592">
    <property type="component" value="Chromosome"/>
</dbReference>
<proteinExistence type="predicted"/>
<gene>
    <name evidence="2" type="ORF">QE258_07795</name>
</gene>
<reference evidence="2" key="1">
    <citation type="submission" date="2023-04" db="EMBL/GenBank/DDBJ databases">
        <title>Genome dynamics across the evolutionary transition to endosymbiosis.</title>
        <authorList>
            <person name="Siozios S."/>
            <person name="Nadal-Jimenez P."/>
            <person name="Azagi T."/>
            <person name="Sprong H."/>
            <person name="Frost C.L."/>
            <person name="Parratt S.R."/>
            <person name="Taylor G."/>
            <person name="Brettell L."/>
            <person name="Lew K.C."/>
            <person name="Croft L."/>
            <person name="King K.C."/>
            <person name="Brockhurst M.A."/>
            <person name="Hypsa V."/>
            <person name="Novakova E."/>
            <person name="Darby A.C."/>
            <person name="Hurst G.D.D."/>
        </authorList>
    </citation>
    <scope>NUCLEOTIDE SEQUENCE</scope>
    <source>
        <strain evidence="2">ANv_CAN</strain>
    </source>
</reference>
<feature type="domain" description="DUF637" evidence="1">
    <location>
        <begin position="6"/>
        <end position="126"/>
    </location>
</feature>
<dbReference type="GeneID" id="96876845"/>
<protein>
    <submittedName>
        <fullName evidence="2">DUF637 domain-containing protein</fullName>
    </submittedName>
</protein>